<sequence>MHSSRAGLSRVRDPIRSTSDRFTEQGVKQGPGSFCWDKDYTRLSLRLQALCYGAFLCQVSQEILAAVRESFVLDSKSRIVYELPPDRVIIKKVDTVNQADASNTLTQRIVSLAQKFESFQDPDSSKKLGYPDPLTPIENSQSFQKQPVQGPPEFQSKSRATKFQTISTSRPISAKASSSPFKS</sequence>
<dbReference type="AlphaFoldDB" id="A0AAE1VKB4"/>
<accession>A0AAE1VKB4</accession>
<reference evidence="2" key="1">
    <citation type="submission" date="2023-12" db="EMBL/GenBank/DDBJ databases">
        <title>Genome assembly of Anisodus tanguticus.</title>
        <authorList>
            <person name="Wang Y.-J."/>
        </authorList>
    </citation>
    <scope>NUCLEOTIDE SEQUENCE</scope>
    <source>
        <strain evidence="2">KB-2021</strain>
        <tissue evidence="2">Leaf</tissue>
    </source>
</reference>
<evidence type="ECO:0000313" key="2">
    <source>
        <dbReference type="EMBL" id="KAK4363295.1"/>
    </source>
</evidence>
<feature type="compositionally biased region" description="Polar residues" evidence="1">
    <location>
        <begin position="155"/>
        <end position="183"/>
    </location>
</feature>
<gene>
    <name evidence="2" type="ORF">RND71_018536</name>
</gene>
<feature type="compositionally biased region" description="Polar residues" evidence="1">
    <location>
        <begin position="137"/>
        <end position="147"/>
    </location>
</feature>
<protein>
    <submittedName>
        <fullName evidence="2">Uncharacterized protein</fullName>
    </submittedName>
</protein>
<evidence type="ECO:0000313" key="3">
    <source>
        <dbReference type="Proteomes" id="UP001291623"/>
    </source>
</evidence>
<comment type="caution">
    <text evidence="2">The sequence shown here is derived from an EMBL/GenBank/DDBJ whole genome shotgun (WGS) entry which is preliminary data.</text>
</comment>
<feature type="region of interest" description="Disordered" evidence="1">
    <location>
        <begin position="121"/>
        <end position="183"/>
    </location>
</feature>
<evidence type="ECO:0000256" key="1">
    <source>
        <dbReference type="SAM" id="MobiDB-lite"/>
    </source>
</evidence>
<name>A0AAE1VKB4_9SOLA</name>
<dbReference type="Proteomes" id="UP001291623">
    <property type="component" value="Unassembled WGS sequence"/>
</dbReference>
<organism evidence="2 3">
    <name type="scientific">Anisodus tanguticus</name>
    <dbReference type="NCBI Taxonomy" id="243964"/>
    <lineage>
        <taxon>Eukaryota</taxon>
        <taxon>Viridiplantae</taxon>
        <taxon>Streptophyta</taxon>
        <taxon>Embryophyta</taxon>
        <taxon>Tracheophyta</taxon>
        <taxon>Spermatophyta</taxon>
        <taxon>Magnoliopsida</taxon>
        <taxon>eudicotyledons</taxon>
        <taxon>Gunneridae</taxon>
        <taxon>Pentapetalae</taxon>
        <taxon>asterids</taxon>
        <taxon>lamiids</taxon>
        <taxon>Solanales</taxon>
        <taxon>Solanaceae</taxon>
        <taxon>Solanoideae</taxon>
        <taxon>Hyoscyameae</taxon>
        <taxon>Anisodus</taxon>
    </lineage>
</organism>
<keyword evidence="3" id="KW-1185">Reference proteome</keyword>
<dbReference type="EMBL" id="JAVYJV010000009">
    <property type="protein sequence ID" value="KAK4363295.1"/>
    <property type="molecule type" value="Genomic_DNA"/>
</dbReference>
<proteinExistence type="predicted"/>